<reference evidence="1 2" key="1">
    <citation type="submission" date="2022-12" db="EMBL/GenBank/DDBJ databases">
        <title>Coexistence and Characterization of a Novel Tigecycline Resistance gene tet(X) variant and blaNDM-1 in a Pseudomonas caeni Isolate of Chicken Origin.</title>
        <authorList>
            <person name="Lu X."/>
            <person name="Zhang L."/>
            <person name="Li R."/>
            <person name="Wang Z."/>
        </authorList>
    </citation>
    <scope>NUCLEOTIDE SEQUENCE [LARGE SCALE GENOMIC DNA]</scope>
    <source>
        <strain evidence="1 2">CE14</strain>
    </source>
</reference>
<protein>
    <submittedName>
        <fullName evidence="1">Uncharacterized protein</fullName>
    </submittedName>
</protein>
<organism evidence="1 2">
    <name type="scientific">Denitrificimonas caeni</name>
    <dbReference type="NCBI Taxonomy" id="521720"/>
    <lineage>
        <taxon>Bacteria</taxon>
        <taxon>Pseudomonadati</taxon>
        <taxon>Pseudomonadota</taxon>
        <taxon>Gammaproteobacteria</taxon>
        <taxon>Pseudomonadales</taxon>
        <taxon>Pseudomonadaceae</taxon>
        <taxon>Denitrificimonas</taxon>
    </lineage>
</organism>
<accession>A0AAF0AII5</accession>
<dbReference type="Pfam" id="PF20390">
    <property type="entry name" value="DUF6685"/>
    <property type="match status" value="1"/>
</dbReference>
<dbReference type="AlphaFoldDB" id="A0AAF0AII5"/>
<dbReference type="KEGG" id="dce:O6P33_08735"/>
<name>A0AAF0AII5_9GAMM</name>
<dbReference type="EMBL" id="CP114976">
    <property type="protein sequence ID" value="WBE24460.1"/>
    <property type="molecule type" value="Genomic_DNA"/>
</dbReference>
<sequence>MGRSTFSGSLLSRFRALFKSADFDASTFTPERIAARIQLPFAGLEVPPLTISWKKNLYFQHLYELPRGALSGPVQEDKAAAHALLAKLVNKDIDTETIVDLRDVYGLTEPLAELTGMQDLETLAASKECRHIRIISYRDFEKTITQAIPLFLSDEPIYLRQASWLGESLFWSGEQHSYEFACAVVYARRRGLELPKRTHICRYSLNINTLQTVKQTYHMLIMPEQAWSDREFMAILLHSGCPYARLALNKAPAPLEVLLLPKNQATADTLGKGLLMAGAQDACEILLQLALH</sequence>
<keyword evidence="2" id="KW-1185">Reference proteome</keyword>
<dbReference type="Proteomes" id="UP001212189">
    <property type="component" value="Chromosome"/>
</dbReference>
<dbReference type="InterPro" id="IPR046507">
    <property type="entry name" value="DUF6685"/>
</dbReference>
<dbReference type="RefSeq" id="WP_269817403.1">
    <property type="nucleotide sequence ID" value="NZ_CP114976.1"/>
</dbReference>
<gene>
    <name evidence="1" type="ORF">O6P33_08735</name>
</gene>
<evidence type="ECO:0000313" key="1">
    <source>
        <dbReference type="EMBL" id="WBE24460.1"/>
    </source>
</evidence>
<evidence type="ECO:0000313" key="2">
    <source>
        <dbReference type="Proteomes" id="UP001212189"/>
    </source>
</evidence>
<proteinExistence type="predicted"/>